<dbReference type="AlphaFoldDB" id="X0Z1F9"/>
<name>X0Z1F9_9ZZZZ</name>
<accession>X0Z1F9</accession>
<protein>
    <submittedName>
        <fullName evidence="1">Uncharacterized protein</fullName>
    </submittedName>
</protein>
<organism evidence="1">
    <name type="scientific">marine sediment metagenome</name>
    <dbReference type="NCBI Taxonomy" id="412755"/>
    <lineage>
        <taxon>unclassified sequences</taxon>
        <taxon>metagenomes</taxon>
        <taxon>ecological metagenomes</taxon>
    </lineage>
</organism>
<reference evidence="1" key="1">
    <citation type="journal article" date="2014" name="Front. Microbiol.">
        <title>High frequency of phylogenetically diverse reductive dehalogenase-homologous genes in deep subseafloor sedimentary metagenomes.</title>
        <authorList>
            <person name="Kawai M."/>
            <person name="Futagami T."/>
            <person name="Toyoda A."/>
            <person name="Takaki Y."/>
            <person name="Nishi S."/>
            <person name="Hori S."/>
            <person name="Arai W."/>
            <person name="Tsubouchi T."/>
            <person name="Morono Y."/>
            <person name="Uchiyama I."/>
            <person name="Ito T."/>
            <person name="Fujiyama A."/>
            <person name="Inagaki F."/>
            <person name="Takami H."/>
        </authorList>
    </citation>
    <scope>NUCLEOTIDE SEQUENCE</scope>
    <source>
        <strain evidence="1">Expedition CK06-06</strain>
    </source>
</reference>
<feature type="non-terminal residue" evidence="1">
    <location>
        <position position="1"/>
    </location>
</feature>
<sequence length="47" mass="5415">KINKGETTDIEDEANLEIEIETTEGKVYTVFQSIVKFIDEKIKWATP</sequence>
<proteinExistence type="predicted"/>
<gene>
    <name evidence="1" type="ORF">S01H4_16298</name>
</gene>
<dbReference type="EMBL" id="BART01007140">
    <property type="protein sequence ID" value="GAG54338.1"/>
    <property type="molecule type" value="Genomic_DNA"/>
</dbReference>
<evidence type="ECO:0000313" key="1">
    <source>
        <dbReference type="EMBL" id="GAG54338.1"/>
    </source>
</evidence>
<comment type="caution">
    <text evidence="1">The sequence shown here is derived from an EMBL/GenBank/DDBJ whole genome shotgun (WGS) entry which is preliminary data.</text>
</comment>